<proteinExistence type="predicted"/>
<organism evidence="1 2">
    <name type="scientific">Tenacibaculum phage pT24</name>
    <dbReference type="NCBI Taxonomy" id="1880590"/>
    <lineage>
        <taxon>Viruses</taxon>
        <taxon>Duplodnaviria</taxon>
        <taxon>Heunggongvirae</taxon>
        <taxon>Uroviricota</taxon>
        <taxon>Caudoviricetes</taxon>
        <taxon>Kungbxnavirus</taxon>
        <taxon>Kungbxnavirus pT24</taxon>
    </lineage>
</organism>
<protein>
    <submittedName>
        <fullName evidence="1">Uncharacterized protein</fullName>
    </submittedName>
</protein>
<evidence type="ECO:0000313" key="2">
    <source>
        <dbReference type="Proteomes" id="UP000224877"/>
    </source>
</evidence>
<name>A0A1B4XWZ8_9CAUD</name>
<gene>
    <name evidence="1" type="ORF">BPT24_218</name>
</gene>
<evidence type="ECO:0000313" key="1">
    <source>
        <dbReference type="EMBL" id="BAV39342.1"/>
    </source>
</evidence>
<dbReference type="EMBL" id="LC168164">
    <property type="protein sequence ID" value="BAV39342.1"/>
    <property type="molecule type" value="Genomic_DNA"/>
</dbReference>
<sequence>MYTYDKDYKSDIVSQMAYNRTYMKFVTLVFDEKCLPIIIKTDLSRSSFEEIIVWVENIECDIMYFNGKLIKINEDAIKLKGVDFEDLERLFPDLLSEMFPNINDFIVYYKYENYYKIMNKTQEDIFFDVMKISPKSYRIIQHTPYDQPTVIVIGGKNYLTREQVEEYLKIDLDMVSVHL</sequence>
<keyword evidence="2" id="KW-1185">Reference proteome</keyword>
<dbReference type="Proteomes" id="UP000224877">
    <property type="component" value="Segment"/>
</dbReference>
<reference evidence="1 2" key="1">
    <citation type="submission" date="2016-07" db="EMBL/GenBank/DDBJ databases">
        <title>Characterization of three bacteriophages infecting bacteria isolated from shrimp culture pond water.</title>
        <authorList>
            <person name="Khoa H.V."/>
        </authorList>
    </citation>
    <scope>NUCLEOTIDE SEQUENCE [LARGE SCALE GENOMIC DNA]</scope>
</reference>
<accession>A0A1B4XWZ8</accession>